<keyword evidence="4" id="KW-0808">Transferase</keyword>
<organism evidence="9">
    <name type="scientific">Dermatophagoides farinae</name>
    <name type="common">American house dust mite</name>
    <dbReference type="NCBI Taxonomy" id="6954"/>
    <lineage>
        <taxon>Eukaryota</taxon>
        <taxon>Metazoa</taxon>
        <taxon>Ecdysozoa</taxon>
        <taxon>Arthropoda</taxon>
        <taxon>Chelicerata</taxon>
        <taxon>Arachnida</taxon>
        <taxon>Acari</taxon>
        <taxon>Acariformes</taxon>
        <taxon>Sarcoptiformes</taxon>
        <taxon>Astigmata</taxon>
        <taxon>Psoroptidia</taxon>
        <taxon>Analgoidea</taxon>
        <taxon>Pyroglyphidae</taxon>
        <taxon>Dermatophagoidinae</taxon>
        <taxon>Dermatophagoides</taxon>
    </lineage>
</organism>
<gene>
    <name evidence="9" type="ORF">HUG17_9867</name>
</gene>
<evidence type="ECO:0000256" key="2">
    <source>
        <dbReference type="ARBA" id="ARBA00008744"/>
    </source>
</evidence>
<evidence type="ECO:0000256" key="3">
    <source>
        <dbReference type="ARBA" id="ARBA00022676"/>
    </source>
</evidence>
<protein>
    <submittedName>
        <fullName evidence="9">C-mannosyltransferase dpy-19</fullName>
    </submittedName>
</protein>
<accession>A0A9D4SJ04</accession>
<keyword evidence="3" id="KW-0328">Glycosyltransferase</keyword>
<evidence type="ECO:0000313" key="9">
    <source>
        <dbReference type="EMBL" id="KAH7643176.1"/>
    </source>
</evidence>
<comment type="caution">
    <text evidence="9">The sequence shown here is derived from an EMBL/GenBank/DDBJ whole genome shotgun (WGS) entry which is preliminary data.</text>
</comment>
<dbReference type="Pfam" id="PF10034">
    <property type="entry name" value="Dpy19"/>
    <property type="match status" value="1"/>
</dbReference>
<feature type="transmembrane region" description="Helical" evidence="8">
    <location>
        <begin position="189"/>
        <end position="207"/>
    </location>
</feature>
<dbReference type="GO" id="GO:0005637">
    <property type="term" value="C:nuclear inner membrane"/>
    <property type="evidence" value="ECO:0007669"/>
    <property type="project" value="TreeGrafter"/>
</dbReference>
<comment type="subcellular location">
    <subcellularLocation>
        <location evidence="1">Membrane</location>
        <topology evidence="1">Multi-pass membrane protein</topology>
    </subcellularLocation>
</comment>
<evidence type="ECO:0000256" key="1">
    <source>
        <dbReference type="ARBA" id="ARBA00004141"/>
    </source>
</evidence>
<keyword evidence="6 8" id="KW-1133">Transmembrane helix</keyword>
<dbReference type="PANTHER" id="PTHR31488">
    <property type="entry name" value="DPY-19-LIKE 1, LIKE (H. SAPIENS)"/>
    <property type="match status" value="1"/>
</dbReference>
<dbReference type="AlphaFoldDB" id="A0A9D4SJ04"/>
<reference evidence="9" key="1">
    <citation type="submission" date="2020-06" db="EMBL/GenBank/DDBJ databases">
        <authorList>
            <person name="Ji K."/>
            <person name="Li J."/>
        </authorList>
    </citation>
    <scope>NUCLEOTIDE SEQUENCE</scope>
    <source>
        <strain evidence="9">JKM2019</strain>
        <tissue evidence="9">Whole body</tissue>
    </source>
</reference>
<feature type="transmembrane region" description="Helical" evidence="8">
    <location>
        <begin position="120"/>
        <end position="138"/>
    </location>
</feature>
<evidence type="ECO:0000256" key="8">
    <source>
        <dbReference type="SAM" id="Phobius"/>
    </source>
</evidence>
<feature type="transmembrane region" description="Helical" evidence="8">
    <location>
        <begin position="78"/>
        <end position="100"/>
    </location>
</feature>
<reference evidence="9" key="2">
    <citation type="journal article" date="2021" name="World Allergy Organ. J.">
        <title>Chromosome-level assembly of Dermatophagoides farinae genome and transcriptome reveals two novel allergens Der f 37 and Der f 39.</title>
        <authorList>
            <person name="Chen J."/>
            <person name="Cai Z."/>
            <person name="Fan D."/>
            <person name="Hu J."/>
            <person name="Hou Y."/>
            <person name="He Y."/>
            <person name="Zhang Z."/>
            <person name="Zhao Z."/>
            <person name="Gao P."/>
            <person name="Hu W."/>
            <person name="Sun J."/>
            <person name="Li J."/>
            <person name="Ji K."/>
        </authorList>
    </citation>
    <scope>NUCLEOTIDE SEQUENCE</scope>
    <source>
        <strain evidence="9">JKM2019</strain>
    </source>
</reference>
<evidence type="ECO:0000256" key="5">
    <source>
        <dbReference type="ARBA" id="ARBA00022692"/>
    </source>
</evidence>
<dbReference type="PANTHER" id="PTHR31488:SF1">
    <property type="entry name" value="C-MANNOSYLTRANSFERASE DPY19L1"/>
    <property type="match status" value="1"/>
</dbReference>
<evidence type="ECO:0000256" key="6">
    <source>
        <dbReference type="ARBA" id="ARBA00022989"/>
    </source>
</evidence>
<proteinExistence type="inferred from homology"/>
<sequence>MTKRKQTIIKFISIMIIIVWNIIVSKYLHLQIKLDDDDDSSHIWSILATKFNLRGFENFHNFMYTCSKEYDWIDWQDMLKITCNGTFIGPLTILALLLRFRWILKKNNQQNRLSTKSLPFIYHCIMTGCFTAMAIMIMRLKLLMMPQLAISVGLIFTNHYNNKKLDQENRLKKSSSSSSSSMKYKYNGWFDWLILSIIIGLVSIKSYPMMREYLEQQQQFSNESFENILNAVQQRTPSDSIIGGSMSTMATVMLSTGRKIANNPFYESSSIRHRTYRIYQIYSERPFRAIHKDLCGLQLQYIIIETIYCYGHFGQQQKQHCRMIDIWRHDDERINYWQQQHGQQHGQPDKHKPDGHRLCHLLIGRPNNNGQEEDVFKYFELIASNDLYHLYKIVNCR</sequence>
<evidence type="ECO:0000256" key="7">
    <source>
        <dbReference type="ARBA" id="ARBA00023136"/>
    </source>
</evidence>
<keyword evidence="7 8" id="KW-0472">Membrane</keyword>
<feature type="transmembrane region" description="Helical" evidence="8">
    <location>
        <begin position="7"/>
        <end position="28"/>
    </location>
</feature>
<dbReference type="Proteomes" id="UP000828236">
    <property type="component" value="Unassembled WGS sequence"/>
</dbReference>
<dbReference type="GO" id="GO:0000030">
    <property type="term" value="F:mannosyltransferase activity"/>
    <property type="evidence" value="ECO:0007669"/>
    <property type="project" value="TreeGrafter"/>
</dbReference>
<comment type="similarity">
    <text evidence="2">Belongs to the dpy-19 family.</text>
</comment>
<dbReference type="EMBL" id="SDOV01000003">
    <property type="protein sequence ID" value="KAH7643176.1"/>
    <property type="molecule type" value="Genomic_DNA"/>
</dbReference>
<name>A0A9D4SJ04_DERFA</name>
<dbReference type="InterPro" id="IPR018732">
    <property type="entry name" value="Dpy-19/Dpy-19-like"/>
</dbReference>
<keyword evidence="5 8" id="KW-0812">Transmembrane</keyword>
<evidence type="ECO:0000256" key="4">
    <source>
        <dbReference type="ARBA" id="ARBA00022679"/>
    </source>
</evidence>